<dbReference type="RefSeq" id="WP_141168249.1">
    <property type="nucleotide sequence ID" value="NZ_VHLH01000041.1"/>
</dbReference>
<dbReference type="Gene3D" id="3.40.50.720">
    <property type="entry name" value="NAD(P)-binding Rossmann-like Domain"/>
    <property type="match status" value="1"/>
</dbReference>
<keyword evidence="6" id="KW-1185">Reference proteome</keyword>
<name>A0A506TYZ1_9HYPH</name>
<evidence type="ECO:0000256" key="2">
    <source>
        <dbReference type="ARBA" id="ARBA00023002"/>
    </source>
</evidence>
<dbReference type="InterPro" id="IPR020904">
    <property type="entry name" value="Sc_DH/Rdtase_CS"/>
</dbReference>
<feature type="domain" description="Ketoreductase" evidence="4">
    <location>
        <begin position="5"/>
        <end position="184"/>
    </location>
</feature>
<protein>
    <submittedName>
        <fullName evidence="5">SDR family oxidoreductase</fullName>
    </submittedName>
</protein>
<dbReference type="PRINTS" id="PR00080">
    <property type="entry name" value="SDRFAMILY"/>
</dbReference>
<dbReference type="InterPro" id="IPR057326">
    <property type="entry name" value="KR_dom"/>
</dbReference>
<dbReference type="NCBIfam" id="NF004649">
    <property type="entry name" value="PRK05993.1"/>
    <property type="match status" value="1"/>
</dbReference>
<dbReference type="PRINTS" id="PR00081">
    <property type="entry name" value="GDHRDH"/>
</dbReference>
<dbReference type="SUPFAM" id="SSF51735">
    <property type="entry name" value="NAD(P)-binding Rossmann-fold domains"/>
    <property type="match status" value="1"/>
</dbReference>
<evidence type="ECO:0000256" key="3">
    <source>
        <dbReference type="RuleBase" id="RU000363"/>
    </source>
</evidence>
<keyword evidence="2" id="KW-0560">Oxidoreductase</keyword>
<dbReference type="SMART" id="SM00822">
    <property type="entry name" value="PKS_KR"/>
    <property type="match status" value="1"/>
</dbReference>
<evidence type="ECO:0000256" key="1">
    <source>
        <dbReference type="ARBA" id="ARBA00006484"/>
    </source>
</evidence>
<dbReference type="InterPro" id="IPR036291">
    <property type="entry name" value="NAD(P)-bd_dom_sf"/>
</dbReference>
<dbReference type="GO" id="GO:0016491">
    <property type="term" value="F:oxidoreductase activity"/>
    <property type="evidence" value="ECO:0007669"/>
    <property type="project" value="UniProtKB-KW"/>
</dbReference>
<dbReference type="PANTHER" id="PTHR44169:SF6">
    <property type="entry name" value="NADPH-DEPENDENT 1-ACYLDIHYDROXYACETONE PHOSPHATE REDUCTASE"/>
    <property type="match status" value="1"/>
</dbReference>
<dbReference type="PANTHER" id="PTHR44169">
    <property type="entry name" value="NADPH-DEPENDENT 1-ACYLDIHYDROXYACETONE PHOSPHATE REDUCTASE"/>
    <property type="match status" value="1"/>
</dbReference>
<sequence length="277" mass="29976">MQRAKTILITGCSSGIGAHCARRLAGDGWRVFATARKDADLAALEADGIEAFRLDYRDGDSIAELVRDVLALTDGRLDALFNNGAHGQAGAAEDLSPEALRDQLEVALVGWHDLTRRVVPAMRAQGGGRIVHCSSILGLLPYPWRGAYCAAKHGLEGLALSMRMELAGSGIGVSLIEPGPIASRFTERGLETFRRTVDAERSFHAKAYARQIERLTGDDAHASGEERPEAVYAVLARCLAARRPKAHYRVTRPARLGAAMKRLLPAEALYAILARQE</sequence>
<accession>A0A506TYZ1</accession>
<evidence type="ECO:0000259" key="4">
    <source>
        <dbReference type="SMART" id="SM00822"/>
    </source>
</evidence>
<proteinExistence type="inferred from homology"/>
<evidence type="ECO:0000313" key="5">
    <source>
        <dbReference type="EMBL" id="TPW25944.1"/>
    </source>
</evidence>
<dbReference type="EMBL" id="VHLH01000041">
    <property type="protein sequence ID" value="TPW25944.1"/>
    <property type="molecule type" value="Genomic_DNA"/>
</dbReference>
<dbReference type="InterPro" id="IPR002347">
    <property type="entry name" value="SDR_fam"/>
</dbReference>
<reference evidence="5 6" key="1">
    <citation type="submission" date="2019-06" db="EMBL/GenBank/DDBJ databases">
        <authorList>
            <person name="Li M."/>
        </authorList>
    </citation>
    <scope>NUCLEOTIDE SEQUENCE [LARGE SCALE GENOMIC DNA]</scope>
    <source>
        <strain evidence="5 6">BGMRC6574</strain>
    </source>
</reference>
<comment type="similarity">
    <text evidence="1 3">Belongs to the short-chain dehydrogenases/reductases (SDR) family.</text>
</comment>
<dbReference type="OrthoDB" id="9793825at2"/>
<evidence type="ECO:0000313" key="6">
    <source>
        <dbReference type="Proteomes" id="UP000320314"/>
    </source>
</evidence>
<gene>
    <name evidence="5" type="ORF">FJU11_16860</name>
</gene>
<comment type="caution">
    <text evidence="5">The sequence shown here is derived from an EMBL/GenBank/DDBJ whole genome shotgun (WGS) entry which is preliminary data.</text>
</comment>
<organism evidence="5 6">
    <name type="scientific">Pararhizobium mangrovi</name>
    <dbReference type="NCBI Taxonomy" id="2590452"/>
    <lineage>
        <taxon>Bacteria</taxon>
        <taxon>Pseudomonadati</taxon>
        <taxon>Pseudomonadota</taxon>
        <taxon>Alphaproteobacteria</taxon>
        <taxon>Hyphomicrobiales</taxon>
        <taxon>Rhizobiaceae</taxon>
        <taxon>Rhizobium/Agrobacterium group</taxon>
        <taxon>Pararhizobium</taxon>
    </lineage>
</organism>
<dbReference type="Pfam" id="PF00106">
    <property type="entry name" value="adh_short"/>
    <property type="match status" value="1"/>
</dbReference>
<dbReference type="Proteomes" id="UP000320314">
    <property type="component" value="Unassembled WGS sequence"/>
</dbReference>
<dbReference type="AlphaFoldDB" id="A0A506TYZ1"/>
<dbReference type="CDD" id="cd05374">
    <property type="entry name" value="17beta-HSD-like_SDR_c"/>
    <property type="match status" value="1"/>
</dbReference>
<dbReference type="PROSITE" id="PS00061">
    <property type="entry name" value="ADH_SHORT"/>
    <property type="match status" value="1"/>
</dbReference>